<dbReference type="InterPro" id="IPR051598">
    <property type="entry name" value="TSUP/Inactive_protease-like"/>
</dbReference>
<comment type="subcellular location">
    <subcellularLocation>
        <location evidence="6">Cell inner membrane</location>
        <topology evidence="6">Multi-pass membrane protein</topology>
    </subcellularLocation>
    <subcellularLocation>
        <location evidence="1">Membrane</location>
        <topology evidence="1">Multi-pass membrane protein</topology>
    </subcellularLocation>
</comment>
<feature type="transmembrane region" description="Helical" evidence="6">
    <location>
        <begin position="185"/>
        <end position="205"/>
    </location>
</feature>
<feature type="transmembrane region" description="Helical" evidence="6">
    <location>
        <begin position="46"/>
        <end position="68"/>
    </location>
</feature>
<feature type="transmembrane region" description="Helical" evidence="6">
    <location>
        <begin position="80"/>
        <end position="102"/>
    </location>
</feature>
<evidence type="ECO:0000256" key="5">
    <source>
        <dbReference type="ARBA" id="ARBA00023136"/>
    </source>
</evidence>
<dbReference type="PANTHER" id="PTHR43701:SF2">
    <property type="entry name" value="MEMBRANE TRANSPORTER PROTEIN YJNA-RELATED"/>
    <property type="match status" value="1"/>
</dbReference>
<evidence type="ECO:0000256" key="6">
    <source>
        <dbReference type="RuleBase" id="RU363041"/>
    </source>
</evidence>
<dbReference type="GO" id="GO:0005886">
    <property type="term" value="C:plasma membrane"/>
    <property type="evidence" value="ECO:0007669"/>
    <property type="project" value="UniProtKB-SubCell"/>
</dbReference>
<evidence type="ECO:0000256" key="4">
    <source>
        <dbReference type="ARBA" id="ARBA00022989"/>
    </source>
</evidence>
<proteinExistence type="inferred from homology"/>
<keyword evidence="6" id="KW-0997">Cell inner membrane</keyword>
<dbReference type="Proteomes" id="UP000254020">
    <property type="component" value="Unassembled WGS sequence"/>
</dbReference>
<sequence>MNEIVIIALAGFTTGITTVLFGFGGGFVVVPFVYQLMLRQPAIAGNAMHVAVATSTAVMIFNAGWVSYRNWRAGRLAAQTLFPLLWFIAIGAVVGSCLAGILSENIVRALFILYMLATISDCLLRKGFFTGSARRRLSLPVVTGGGVIIGTIAALLGVGGSVMTVPLLRRHGYAMQECVSASNPLSLPVALCGAVTYAVIGWHSIPLSGFLGFISLKILGLLVLTGWAGIVFSRRQSLRYLMYGMRASMCCCCAWYSSPCLFNNQITFW</sequence>
<keyword evidence="6" id="KW-1003">Cell membrane</keyword>
<keyword evidence="4 6" id="KW-1133">Transmembrane helix</keyword>
<evidence type="ECO:0000256" key="1">
    <source>
        <dbReference type="ARBA" id="ARBA00004141"/>
    </source>
</evidence>
<comment type="similarity">
    <text evidence="2 6">Belongs to the 4-toluene sulfonate uptake permease (TSUP) (TC 2.A.102) family.</text>
</comment>
<dbReference type="EMBL" id="UGMA01000005">
    <property type="protein sequence ID" value="STU75666.1"/>
    <property type="molecule type" value="Genomic_DNA"/>
</dbReference>
<evidence type="ECO:0000256" key="2">
    <source>
        <dbReference type="ARBA" id="ARBA00009142"/>
    </source>
</evidence>
<feature type="transmembrane region" description="Helical" evidence="6">
    <location>
        <begin position="141"/>
        <end position="165"/>
    </location>
</feature>
<evidence type="ECO:0000313" key="8">
    <source>
        <dbReference type="Proteomes" id="UP000254020"/>
    </source>
</evidence>
<protein>
    <recommendedName>
        <fullName evidence="6">Probable membrane transporter protein</fullName>
    </recommendedName>
</protein>
<dbReference type="AlphaFoldDB" id="A0A377ZPA1"/>
<dbReference type="Pfam" id="PF01925">
    <property type="entry name" value="TauE"/>
    <property type="match status" value="1"/>
</dbReference>
<dbReference type="PANTHER" id="PTHR43701">
    <property type="entry name" value="MEMBRANE TRANSPORTER PROTEIN MJ0441-RELATED"/>
    <property type="match status" value="1"/>
</dbReference>
<feature type="transmembrane region" description="Helical" evidence="6">
    <location>
        <begin position="211"/>
        <end position="232"/>
    </location>
</feature>
<keyword evidence="3 6" id="KW-0812">Transmembrane</keyword>
<evidence type="ECO:0000313" key="7">
    <source>
        <dbReference type="EMBL" id="STU75666.1"/>
    </source>
</evidence>
<gene>
    <name evidence="7" type="ORF">NCTC9504_03356</name>
</gene>
<dbReference type="InterPro" id="IPR002781">
    <property type="entry name" value="TM_pro_TauE-like"/>
</dbReference>
<evidence type="ECO:0000256" key="3">
    <source>
        <dbReference type="ARBA" id="ARBA00022692"/>
    </source>
</evidence>
<accession>A0A377ZPA1</accession>
<feature type="transmembrane region" description="Helical" evidence="6">
    <location>
        <begin position="6"/>
        <end position="34"/>
    </location>
</feature>
<organism evidence="7 8">
    <name type="scientific">Klebsiella pneumoniae subsp. pneumoniae</name>
    <dbReference type="NCBI Taxonomy" id="72407"/>
    <lineage>
        <taxon>Bacteria</taxon>
        <taxon>Pseudomonadati</taxon>
        <taxon>Pseudomonadota</taxon>
        <taxon>Gammaproteobacteria</taxon>
        <taxon>Enterobacterales</taxon>
        <taxon>Enterobacteriaceae</taxon>
        <taxon>Klebsiella/Raoultella group</taxon>
        <taxon>Klebsiella</taxon>
        <taxon>Klebsiella pneumoniae complex</taxon>
    </lineage>
</organism>
<name>A0A377ZPA1_KLEPN</name>
<reference evidence="7 8" key="1">
    <citation type="submission" date="2018-06" db="EMBL/GenBank/DDBJ databases">
        <authorList>
            <consortium name="Pathogen Informatics"/>
            <person name="Doyle S."/>
        </authorList>
    </citation>
    <scope>NUCLEOTIDE SEQUENCE [LARGE SCALE GENOMIC DNA]</scope>
    <source>
        <strain evidence="7 8">NCTC9504</strain>
    </source>
</reference>
<keyword evidence="5 6" id="KW-0472">Membrane</keyword>